<accession>A0A843W5N5</accession>
<comment type="caution">
    <text evidence="2">The sequence shown here is derived from an EMBL/GenBank/DDBJ whole genome shotgun (WGS) entry which is preliminary data.</text>
</comment>
<evidence type="ECO:0000313" key="2">
    <source>
        <dbReference type="EMBL" id="MQM01021.1"/>
    </source>
</evidence>
<gene>
    <name evidence="2" type="ORF">Taro_033773</name>
</gene>
<reference evidence="2" key="1">
    <citation type="submission" date="2017-07" db="EMBL/GenBank/DDBJ databases">
        <title>Taro Niue Genome Assembly and Annotation.</title>
        <authorList>
            <person name="Atibalentja N."/>
            <person name="Keating K."/>
            <person name="Fields C.J."/>
        </authorList>
    </citation>
    <scope>NUCLEOTIDE SEQUENCE</scope>
    <source>
        <strain evidence="2">Niue_2</strain>
        <tissue evidence="2">Leaf</tissue>
    </source>
</reference>
<protein>
    <submittedName>
        <fullName evidence="2">Uncharacterized protein</fullName>
    </submittedName>
</protein>
<keyword evidence="3" id="KW-1185">Reference proteome</keyword>
<sequence length="94" mass="9956">MVSFSPHLKARAQGPKQGEKEELQGKGKGSMASPNSKVQAASSSLLLVISHPTGRGEEKEVVAIVVTVAAGNDNSSTDPCKWQVPDREQPCPIF</sequence>
<feature type="compositionally biased region" description="Basic and acidic residues" evidence="1">
    <location>
        <begin position="84"/>
        <end position="94"/>
    </location>
</feature>
<evidence type="ECO:0000313" key="3">
    <source>
        <dbReference type="Proteomes" id="UP000652761"/>
    </source>
</evidence>
<feature type="region of interest" description="Disordered" evidence="1">
    <location>
        <begin position="73"/>
        <end position="94"/>
    </location>
</feature>
<evidence type="ECO:0000256" key="1">
    <source>
        <dbReference type="SAM" id="MobiDB-lite"/>
    </source>
</evidence>
<feature type="region of interest" description="Disordered" evidence="1">
    <location>
        <begin position="1"/>
        <end position="37"/>
    </location>
</feature>
<name>A0A843W5N5_COLES</name>
<dbReference type="AlphaFoldDB" id="A0A843W5N5"/>
<proteinExistence type="predicted"/>
<dbReference type="Proteomes" id="UP000652761">
    <property type="component" value="Unassembled WGS sequence"/>
</dbReference>
<dbReference type="EMBL" id="NMUH01002605">
    <property type="protein sequence ID" value="MQM01021.1"/>
    <property type="molecule type" value="Genomic_DNA"/>
</dbReference>
<organism evidence="2 3">
    <name type="scientific">Colocasia esculenta</name>
    <name type="common">Wild taro</name>
    <name type="synonym">Arum esculentum</name>
    <dbReference type="NCBI Taxonomy" id="4460"/>
    <lineage>
        <taxon>Eukaryota</taxon>
        <taxon>Viridiplantae</taxon>
        <taxon>Streptophyta</taxon>
        <taxon>Embryophyta</taxon>
        <taxon>Tracheophyta</taxon>
        <taxon>Spermatophyta</taxon>
        <taxon>Magnoliopsida</taxon>
        <taxon>Liliopsida</taxon>
        <taxon>Araceae</taxon>
        <taxon>Aroideae</taxon>
        <taxon>Colocasieae</taxon>
        <taxon>Colocasia</taxon>
    </lineage>
</organism>